<protein>
    <submittedName>
        <fullName evidence="7">Glycosyl hydrolase</fullName>
    </submittedName>
</protein>
<dbReference type="EMBL" id="CP109965">
    <property type="protein sequence ID" value="WAJ70467.1"/>
    <property type="molecule type" value="Genomic_DNA"/>
</dbReference>
<organism evidence="7 8">
    <name type="scientific">Catenovulum adriaticum</name>
    <dbReference type="NCBI Taxonomy" id="2984846"/>
    <lineage>
        <taxon>Bacteria</taxon>
        <taxon>Pseudomonadati</taxon>
        <taxon>Pseudomonadota</taxon>
        <taxon>Gammaproteobacteria</taxon>
        <taxon>Alteromonadales</taxon>
        <taxon>Alteromonadaceae</taxon>
        <taxon>Catenovulum</taxon>
    </lineage>
</organism>
<evidence type="ECO:0000256" key="3">
    <source>
        <dbReference type="ARBA" id="ARBA00022801"/>
    </source>
</evidence>
<dbReference type="Gene3D" id="2.60.120.200">
    <property type="match status" value="1"/>
</dbReference>
<evidence type="ECO:0000313" key="7">
    <source>
        <dbReference type="EMBL" id="WAJ70467.1"/>
    </source>
</evidence>
<keyword evidence="2 5" id="KW-0732">Signal</keyword>
<comment type="similarity">
    <text evidence="1">Belongs to the glycosyl hydrolase 16 family.</text>
</comment>
<evidence type="ECO:0000256" key="5">
    <source>
        <dbReference type="SAM" id="SignalP"/>
    </source>
</evidence>
<keyword evidence="4" id="KW-0326">Glycosidase</keyword>
<dbReference type="RefSeq" id="WP_268074818.1">
    <property type="nucleotide sequence ID" value="NZ_CP109965.1"/>
</dbReference>
<dbReference type="PROSITE" id="PS51762">
    <property type="entry name" value="GH16_2"/>
    <property type="match status" value="1"/>
</dbReference>
<evidence type="ECO:0000259" key="6">
    <source>
        <dbReference type="PROSITE" id="PS51762"/>
    </source>
</evidence>
<dbReference type="PIRSF" id="PIRSF001097">
    <property type="entry name" value="Agarase"/>
    <property type="match status" value="1"/>
</dbReference>
<evidence type="ECO:0000256" key="2">
    <source>
        <dbReference type="ARBA" id="ARBA00022729"/>
    </source>
</evidence>
<dbReference type="GO" id="GO:0016787">
    <property type="term" value="F:hydrolase activity"/>
    <property type="evidence" value="ECO:0007669"/>
    <property type="project" value="UniProtKB-KW"/>
</dbReference>
<proteinExistence type="inferred from homology"/>
<evidence type="ECO:0000256" key="4">
    <source>
        <dbReference type="ARBA" id="ARBA00023295"/>
    </source>
</evidence>
<feature type="chain" id="PRO_5046683247" evidence="5">
    <location>
        <begin position="22"/>
        <end position="299"/>
    </location>
</feature>
<keyword evidence="8" id="KW-1185">Reference proteome</keyword>
<feature type="signal peptide" evidence="5">
    <location>
        <begin position="1"/>
        <end position="21"/>
    </location>
</feature>
<sequence>MKKIFSILLLGLLTACSAPQSSVPARMVMASGPYVIPGQAPQIEAQQWQLVDNMSDEFNDTEIDLTKWQIEPEGNGWGWIGRPPGLFKAENVSERDGAMQVEVSVLPDPVIQKGREYTYQGAIVRSINPGQPGWYFETRMKANATEMSSTFWLMTKGNSKKKLELDIQECVGTTSELTHSWAKEWDQIFHSNTIHRKNQYNPEPIQIQGSVKTKSKNHEDYYVYAAWWKSTDEIRFYLDGKYVYSITPPAVWDVPAFIQMAIETYDWNPVPPDGGMVKRGNQEARTTYYDWVRVWKKQK</sequence>
<gene>
    <name evidence="7" type="ORF">OLW01_01220</name>
</gene>
<evidence type="ECO:0000256" key="1">
    <source>
        <dbReference type="ARBA" id="ARBA00006865"/>
    </source>
</evidence>
<dbReference type="Proteomes" id="UP001163726">
    <property type="component" value="Chromosome"/>
</dbReference>
<dbReference type="SUPFAM" id="SSF49899">
    <property type="entry name" value="Concanavalin A-like lectins/glucanases"/>
    <property type="match status" value="1"/>
</dbReference>
<dbReference type="InterPro" id="IPR016287">
    <property type="entry name" value="Beta_agarase"/>
</dbReference>
<reference evidence="7" key="1">
    <citation type="submission" date="2022-10" db="EMBL/GenBank/DDBJ databases">
        <title>Catenovulum adriacola sp. nov. isolated in the Harbour of Susak.</title>
        <authorList>
            <person name="Schoch T."/>
            <person name="Reich S.J."/>
            <person name="Stoeferle S."/>
            <person name="Flaiz M."/>
            <person name="Kazda M."/>
            <person name="Riedel C.U."/>
            <person name="Duerre P."/>
        </authorList>
    </citation>
    <scope>NUCLEOTIDE SEQUENCE</scope>
    <source>
        <strain evidence="7">TS8</strain>
    </source>
</reference>
<dbReference type="PROSITE" id="PS51257">
    <property type="entry name" value="PROKAR_LIPOPROTEIN"/>
    <property type="match status" value="1"/>
</dbReference>
<evidence type="ECO:0000313" key="8">
    <source>
        <dbReference type="Proteomes" id="UP001163726"/>
    </source>
</evidence>
<name>A0ABY7AP17_9ALTE</name>
<feature type="domain" description="GH16" evidence="6">
    <location>
        <begin position="46"/>
        <end position="299"/>
    </location>
</feature>
<dbReference type="InterPro" id="IPR000757">
    <property type="entry name" value="Beta-glucanase-like"/>
</dbReference>
<keyword evidence="3 7" id="KW-0378">Hydrolase</keyword>
<dbReference type="InterPro" id="IPR013320">
    <property type="entry name" value="ConA-like_dom_sf"/>
</dbReference>
<accession>A0ABY7AP17</accession>